<evidence type="ECO:0000256" key="5">
    <source>
        <dbReference type="ARBA" id="ARBA00023175"/>
    </source>
</evidence>
<feature type="coiled-coil region" evidence="8">
    <location>
        <begin position="1103"/>
        <end position="1197"/>
    </location>
</feature>
<dbReference type="GO" id="GO:0000911">
    <property type="term" value="P:cytokinesis by cell plate formation"/>
    <property type="evidence" value="ECO:0007669"/>
    <property type="project" value="EnsemblPlants"/>
</dbReference>
<keyword evidence="2 7" id="KW-0547">Nucleotide-binding</keyword>
<dbReference type="GO" id="GO:0032153">
    <property type="term" value="C:cell division site"/>
    <property type="evidence" value="ECO:0000318"/>
    <property type="project" value="GO_Central"/>
</dbReference>
<feature type="region of interest" description="Disordered" evidence="9">
    <location>
        <begin position="834"/>
        <end position="854"/>
    </location>
</feature>
<evidence type="ECO:0000256" key="6">
    <source>
        <dbReference type="ARBA" id="ARBA00034488"/>
    </source>
</evidence>
<dbReference type="SUPFAM" id="SSF52540">
    <property type="entry name" value="P-loop containing nucleoside triphosphate hydrolases"/>
    <property type="match status" value="1"/>
</dbReference>
<feature type="region of interest" description="Disordered" evidence="9">
    <location>
        <begin position="3221"/>
        <end position="3242"/>
    </location>
</feature>
<dbReference type="GO" id="GO:0007018">
    <property type="term" value="P:microtubule-based movement"/>
    <property type="evidence" value="ECO:0007669"/>
    <property type="project" value="InterPro"/>
</dbReference>
<feature type="binding site" evidence="7">
    <location>
        <begin position="347"/>
        <end position="354"/>
    </location>
    <ligand>
        <name>ATP</name>
        <dbReference type="ChEBI" id="CHEBI:30616"/>
    </ligand>
</feature>
<feature type="coiled-coil region" evidence="8">
    <location>
        <begin position="610"/>
        <end position="637"/>
    </location>
</feature>
<dbReference type="Gene3D" id="3.40.850.10">
    <property type="entry name" value="Kinesin motor domain"/>
    <property type="match status" value="1"/>
</dbReference>
<dbReference type="GO" id="GO:0080175">
    <property type="term" value="P:phragmoplast microtubule organization"/>
    <property type="evidence" value="ECO:0007669"/>
    <property type="project" value="EnsemblPlants"/>
</dbReference>
<reference evidence="12" key="1">
    <citation type="journal article" date="2013" name="Science">
        <title>The Amborella genome and the evolution of flowering plants.</title>
        <authorList>
            <consortium name="Amborella Genome Project"/>
        </authorList>
    </citation>
    <scope>NUCLEOTIDE SEQUENCE [LARGE SCALE GENOMIC DNA]</scope>
</reference>
<feature type="compositionally biased region" description="Basic and acidic residues" evidence="9">
    <location>
        <begin position="132"/>
        <end position="143"/>
    </location>
</feature>
<sequence length="3242" mass="367866">MVMLQRMLRDVSSLRFFRRNSGKNAQPESDENKPGNSIDPSPSSLVQEASRPPLNVIQETCQLPKSASDQELTHRTKIERTPSKNKAKSSLEPHAPFTTPDKHGVSSIQGRNRFGWASKNELVNGRKSPAPLEKRNEVKDEVHSNQGSAGYIEGSHGLTQLPPSNRGASSVLSTPHSTRTLGKWGSCNSSESGSTQSTPAKSGSKATNQGVGYRPPVGVSLRAGNAALMSKGLSIAMSSPSPSVINTIEVPHFELREDISFWMDHNVQVLIRIRPLNSMERSLHGFNRCLRQESAQTITWIGQPETRFTFDHVACETINQEMLFRVAGLPMVENCMSGYNSCMFAYGQTGSGKTYTMLGDIDEVDVKSNADRGMTPRIFEFLFERTRAEEESRKNEKLRYACKCSFLEIYNEQITDLLEPSSTNLLLREDMLKGVYVENLTEYEVNTVHDVLKLLVQGAANRKVAATNMNRESSRSHSVFTCVIESRWEKDSMTNYRYGRLNLVDLAGSERQKTSGAEGERLKEAANINKSLSTLGHVIMALVDVAHGKQRHVPYRDSRLTFLLQDSLGGNSKTMIIANVSPSIGCANETFSTLKFAQRAKLIQNNAVVNEDASGDVTALQHQIKLLKDELALFKRQNVSRSLKFGEGSDSFTKRLPETIHSKVDDLHSFVAFGSPTVSTKKLKSLEATLTGALRREQMAENVTKQLEAEIEQLNRLVRQREEESRGSKMMLRFREDKIRRMEMLVDELIPADSYLQEENNALNEEIQLLRTRVDRNPEITRFAMENIRLLEQLRRFQDFYQEGERDILLAEISHLRNQLLNILDEKCDQTGKCEQDKDHNSYSTSQGAVQSELAHTAQENELLHLEVNSTLKELEDCKNRLSSCLEVNEKLTTEMRNMQLQLQELKCTCSNYESEIKTLQGQSLFATSGGEAADVDSIKTVITIEQIQDPLQGLQPLLSQEAEKHMLGENDGQLENKVSRKYSEELLNLQLELNWVKGILEEERLSRACVEERASHLSNELKDAKSLAEALESQDILSINELEDLREANMKYSELLQRQEDEISLLKKQIGPSLGTKEDVPLQKLEAWKHVSNKDSPLLEKLKQMQLALEKSRKLNMRYQNDQVSHTTHEQEMDRIRQQVEAETAEAIICLQEELATLQLQVDTSNEKEVEANRNLVALEKEFKILQGRLEMVIQENSRLLELVAGKEDDIKALNNAWERSTFELSEFLADGYGALDDASNQANCISDSFPKGNSRIGQEFERLVRTIVEKDECIEDLHKQLGDAHTTAHDLDWKLRSLRGAAMAMADAQQLETTEKEREIFQLQSQLSEKISLVSELQDQIEGGKAQIKKAEVCAAVSFLTVNRLSETNLVQLEHLRTKKDKIICDQSTEINELRNKIIEMRLQMNLLEESSFDLKNSLDSSLGHVQAMELQKDRLLTGIDILKSELKDMELQVENAWERAFSSEAIMCLTIGANQDHMSGCLTKVLDKLQSDEILLTNERLGQFRMGVDNLTSCMNGFLGQVENPVKRQTRLKDLNGDVVAASCGLVKSEEWTKAVLAHDNGEKALWTEEERDLNGRAVYVDKDTITGIYFGISAGTVTETTAHLTLNKDLCSGMKEVEDPSTFIKKMREVKDMERRSNSCPKDMAIQLLRQEIESALGSLKEVQAQMSVIIHENKELKKSEEESSGKIKAFASEILKLQAEVSCREEWLQLAVSKMSHRLYRVQERVEESKAHWYKSKEVLSMELSDAKVNAAQKADEASVLLSKFQEAQETMKEADLMVNALMKVKETAKLELQGYKERECEFLEERATLVDELQDLKSLEQQFEFLHEHCSLNLEEIRSVFLSVEELFVQVKEVTKGKFQAITNDISELRFGLLNSTNLSKSWLEDIWSEIIGKDCAVSVLHLCHMGILLQTVTGLNAEIGFINHGLCESNSLVANLRDLNLKAKGELETCSILRGKLLIDIKNSFDRIIRKEDETGKISAKLSSFEQKILDLQVQEESMLAKSNAMGSELAALIKELDEHERHALVEQETLKREKEEAHRKLEEQERLMTEKDEGHHKLEDDSKRLQELIQVQHDWFKKSMRKELDLFGDDSLSEFNLGIKDIQGGKLNIACYKKLIERDIEILMTELVARDIEVTYLASEMVEGNALSFNILTELDQVQKEKDCLYLQVQDSCNHISKVEEEVKSVKIVLQDEKQKLQTDIEKKNAEIVKIQGELAEKNRELVIQNDKICTARTEFDKIKRELTEVMEDRGRVLAEVRILKAENTRIFEDLKSQHDETESSSIQMSVLDQKNQKLRDEVCSLRSLISGLQTDLEKKITELMELNCSNSAIAKEFATKSQAMATQSGIINSLKIENQRLKQELGEVKEVGERMSIEGQNFRIEHARVVESLKGREVEMDNLLLTKHETCESLAAERRQNYEILSKLHGIDNMFSSLSMLTEHCSDTFEAVDALCNRLLHLEGESLSCILLEEREGKKFRLADKLLQHLCDCEETAQNFIEESDSLEASAKKLVSENLSLSAELARKDEIVQGLLFDMHLLQELASNAKDRNNEIEEMLQVLESTEDELEAAVARNQMFEIQLAEKVDSISGLEMELANTQESVKLVSDENLSLNNDIKVFLTKKQSIEAELEEKVKLIEGLEEEIVEINSFLDHDKLLIEGFKNDLAKVGSERDSLEAEVLALKDQLEMAQALAEENEAIAAEERQIGEAQKAYAEEKEEEVKLLERSVEELERTINVLENKVEIIIGDAERQRLQREELELELQAVKHQMLNVQSVDMDILSISREVENGMASHLGKKEIKLQEAQKKISILEKDIFEKEAEIDKCKAHITELTLHAEAQANEYKQKFKALEAMAQQVKPETSTSQVMPAMSARTERSASKSRGSGSPFKCIGLGLSHQINSEKDEELSAGRQRIEELEALAASRQKEIFMLNTRLASAESMTHDVIRDLLGVKLDMTNYVSFLDHQHVLEISEEVRCQSDESQEKGAEVLKLRKQLNEFIEERAGWLDEVNRKHSEMVAARITLEKLRQHEQYLTTENELLKVDNTNHKKKVMALELEVKKLLGQQNLQQRIHHHAKIKEENDNLKVQNEEIADKLRHTEGLLSRVSNELACYRASNGKSPYFDLDEEERLKNKLKETEDERLQLAQKLLCLCTSILKAAGITHPTQDINPYVAEDALNKLKDQVSSAERELQDLKFKNKIAGERIHLSGLRPQVSPLNSKPSELDISSPIHN</sequence>
<keyword evidence="12" id="KW-1185">Reference proteome</keyword>
<feature type="coiled-coil region" evidence="8">
    <location>
        <begin position="889"/>
        <end position="923"/>
    </location>
</feature>
<dbReference type="InterPro" id="IPR044986">
    <property type="entry name" value="KIF15/KIN-12"/>
</dbReference>
<dbReference type="HOGENOM" id="CLU_000291_0_0_1"/>
<feature type="coiled-coil region" evidence="8">
    <location>
        <begin position="1008"/>
        <end position="1070"/>
    </location>
</feature>
<dbReference type="PROSITE" id="PS00411">
    <property type="entry name" value="KINESIN_MOTOR_1"/>
    <property type="match status" value="1"/>
</dbReference>
<evidence type="ECO:0000256" key="3">
    <source>
        <dbReference type="ARBA" id="ARBA00022840"/>
    </source>
</evidence>
<feature type="coiled-coil region" evidence="8">
    <location>
        <begin position="2184"/>
        <end position="2229"/>
    </location>
</feature>
<dbReference type="PANTHER" id="PTHR37739">
    <property type="entry name" value="KINESIN-LIKE PROTEIN KIN-12D"/>
    <property type="match status" value="1"/>
</dbReference>
<evidence type="ECO:0000256" key="9">
    <source>
        <dbReference type="SAM" id="MobiDB-lite"/>
    </source>
</evidence>
<evidence type="ECO:0000256" key="2">
    <source>
        <dbReference type="ARBA" id="ARBA00022741"/>
    </source>
</evidence>
<name>W1PQ10_AMBTC</name>
<keyword evidence="5 7" id="KW-0505">Motor protein</keyword>
<dbReference type="InterPro" id="IPR001752">
    <property type="entry name" value="Kinesin_motor_dom"/>
</dbReference>
<dbReference type="eggNOG" id="ENOG502QR1R">
    <property type="taxonomic scope" value="Eukaryota"/>
</dbReference>
<feature type="coiled-coil region" evidence="8">
    <location>
        <begin position="1393"/>
        <end position="1462"/>
    </location>
</feature>
<feature type="region of interest" description="Disordered" evidence="9">
    <location>
        <begin position="2040"/>
        <end position="2065"/>
    </location>
</feature>
<dbReference type="CDD" id="cd01373">
    <property type="entry name" value="KISc_KLP2_like"/>
    <property type="match status" value="1"/>
</dbReference>
<feature type="region of interest" description="Disordered" evidence="9">
    <location>
        <begin position="18"/>
        <end position="213"/>
    </location>
</feature>
<feature type="compositionally biased region" description="Polar residues" evidence="9">
    <location>
        <begin position="57"/>
        <end position="70"/>
    </location>
</feature>
<feature type="coiled-coil region" evidence="8">
    <location>
        <begin position="2544"/>
        <end position="2588"/>
    </location>
</feature>
<protein>
    <recommendedName>
        <fullName evidence="10">Kinesin motor domain-containing protein</fullName>
    </recommendedName>
</protein>
<dbReference type="PROSITE" id="PS50067">
    <property type="entry name" value="KINESIN_MOTOR_2"/>
    <property type="match status" value="1"/>
</dbReference>
<dbReference type="GO" id="GO:0008017">
    <property type="term" value="F:microtubule binding"/>
    <property type="evidence" value="ECO:0007669"/>
    <property type="project" value="InterPro"/>
</dbReference>
<dbReference type="GO" id="GO:0009524">
    <property type="term" value="C:phragmoplast"/>
    <property type="evidence" value="ECO:0007669"/>
    <property type="project" value="EnsemblPlants"/>
</dbReference>
<evidence type="ECO:0000256" key="1">
    <source>
        <dbReference type="ARBA" id="ARBA00022701"/>
    </source>
</evidence>
<dbReference type="Proteomes" id="UP000017836">
    <property type="component" value="Unassembled WGS sequence"/>
</dbReference>
<accession>W1PQ10</accession>
<feature type="coiled-coil region" evidence="8">
    <location>
        <begin position="3054"/>
        <end position="3107"/>
    </location>
</feature>
<dbReference type="FunFam" id="3.40.850.10:FF:000033">
    <property type="entry name" value="Kinesin-like protein KIN-12E"/>
    <property type="match status" value="1"/>
</dbReference>
<dbReference type="InterPro" id="IPR027417">
    <property type="entry name" value="P-loop_NTPase"/>
</dbReference>
<feature type="compositionally biased region" description="Polar residues" evidence="9">
    <location>
        <begin position="157"/>
        <end position="210"/>
    </location>
</feature>
<gene>
    <name evidence="11" type="ORF">AMTR_s00169p00060710</name>
</gene>
<dbReference type="PANTHER" id="PTHR37739:SF8">
    <property type="entry name" value="KINESIN-LIKE PROTEIN KIN-12D"/>
    <property type="match status" value="1"/>
</dbReference>
<keyword evidence="3 7" id="KW-0067">ATP-binding</keyword>
<feature type="coiled-coil region" evidence="8">
    <location>
        <begin position="1650"/>
        <end position="1684"/>
    </location>
</feature>
<feature type="compositionally biased region" description="Basic and acidic residues" evidence="9">
    <location>
        <begin position="71"/>
        <end position="82"/>
    </location>
</feature>
<evidence type="ECO:0000313" key="11">
    <source>
        <dbReference type="EMBL" id="ERN10143.1"/>
    </source>
</evidence>
<dbReference type="PRINTS" id="PR00380">
    <property type="entry name" value="KINESINHEAVY"/>
</dbReference>
<feature type="coiled-coil region" evidence="8">
    <location>
        <begin position="2631"/>
        <end position="2830"/>
    </location>
</feature>
<evidence type="ECO:0000256" key="4">
    <source>
        <dbReference type="ARBA" id="ARBA00023054"/>
    </source>
</evidence>
<keyword evidence="1" id="KW-0493">Microtubule</keyword>
<dbReference type="GO" id="GO:0005874">
    <property type="term" value="C:microtubule"/>
    <property type="evidence" value="ECO:0007669"/>
    <property type="project" value="UniProtKB-KW"/>
</dbReference>
<evidence type="ECO:0000256" key="8">
    <source>
        <dbReference type="SAM" id="Coils"/>
    </source>
</evidence>
<dbReference type="GO" id="GO:0003777">
    <property type="term" value="F:microtubule motor activity"/>
    <property type="evidence" value="ECO:0007669"/>
    <property type="project" value="InterPro"/>
</dbReference>
<feature type="domain" description="Kinesin motor" evidence="10">
    <location>
        <begin position="266"/>
        <end position="603"/>
    </location>
</feature>
<feature type="region of interest" description="Disordered" evidence="9">
    <location>
        <begin position="2867"/>
        <end position="2894"/>
    </location>
</feature>
<dbReference type="OMA" id="ENECFSA"/>
<dbReference type="GO" id="GO:0000281">
    <property type="term" value="P:mitotic cytokinesis"/>
    <property type="evidence" value="ECO:0000318"/>
    <property type="project" value="GO_Central"/>
</dbReference>
<evidence type="ECO:0000256" key="7">
    <source>
        <dbReference type="PROSITE-ProRule" id="PRU00283"/>
    </source>
</evidence>
<evidence type="ECO:0000313" key="12">
    <source>
        <dbReference type="Proteomes" id="UP000017836"/>
    </source>
</evidence>
<dbReference type="GO" id="GO:0005524">
    <property type="term" value="F:ATP binding"/>
    <property type="evidence" value="ECO:0007669"/>
    <property type="project" value="UniProtKB-UniRule"/>
</dbReference>
<dbReference type="STRING" id="13333.W1PQ10"/>
<dbReference type="InterPro" id="IPR019821">
    <property type="entry name" value="Kinesin_motor_CS"/>
</dbReference>
<proteinExistence type="inferred from homology"/>
<dbReference type="InterPro" id="IPR036961">
    <property type="entry name" value="Kinesin_motor_dom_sf"/>
</dbReference>
<keyword evidence="4 8" id="KW-0175">Coiled coil</keyword>
<feature type="coiled-coil region" evidence="8">
    <location>
        <begin position="697"/>
        <end position="724"/>
    </location>
</feature>
<dbReference type="EMBL" id="KI392972">
    <property type="protein sequence ID" value="ERN10143.1"/>
    <property type="molecule type" value="Genomic_DNA"/>
</dbReference>
<dbReference type="Pfam" id="PF00225">
    <property type="entry name" value="Kinesin"/>
    <property type="match status" value="1"/>
</dbReference>
<feature type="compositionally biased region" description="Polar residues" evidence="9">
    <location>
        <begin position="34"/>
        <end position="47"/>
    </location>
</feature>
<dbReference type="Gramene" id="ERN10143">
    <property type="protein sequence ID" value="ERN10143"/>
    <property type="gene ID" value="AMTR_s00169p00060710"/>
</dbReference>
<organism evidence="11 12">
    <name type="scientific">Amborella trichopoda</name>
    <dbReference type="NCBI Taxonomy" id="13333"/>
    <lineage>
        <taxon>Eukaryota</taxon>
        <taxon>Viridiplantae</taxon>
        <taxon>Streptophyta</taxon>
        <taxon>Embryophyta</taxon>
        <taxon>Tracheophyta</taxon>
        <taxon>Spermatophyta</taxon>
        <taxon>Magnoliopsida</taxon>
        <taxon>Amborellales</taxon>
        <taxon>Amborellaceae</taxon>
        <taxon>Amborella</taxon>
    </lineage>
</organism>
<evidence type="ECO:0000259" key="10">
    <source>
        <dbReference type="PROSITE" id="PS50067"/>
    </source>
</evidence>
<comment type="similarity">
    <text evidence="6">Belongs to the TRAFAC class myosin-kinesin ATPase superfamily. Kinesin family. KIN-12 subfamily.</text>
</comment>
<dbReference type="SMART" id="SM00129">
    <property type="entry name" value="KISc"/>
    <property type="match status" value="1"/>
</dbReference>